<evidence type="ECO:0000256" key="1">
    <source>
        <dbReference type="SAM" id="Phobius"/>
    </source>
</evidence>
<feature type="transmembrane region" description="Helical" evidence="1">
    <location>
        <begin position="20"/>
        <end position="39"/>
    </location>
</feature>
<keyword evidence="1" id="KW-0472">Membrane</keyword>
<dbReference type="AlphaFoldDB" id="A0AAD4QJW9"/>
<feature type="non-terminal residue" evidence="2">
    <location>
        <position position="75"/>
    </location>
</feature>
<accession>A0AAD4QJW9</accession>
<keyword evidence="1" id="KW-1133">Transmembrane helix</keyword>
<keyword evidence="1" id="KW-0812">Transmembrane</keyword>
<dbReference type="Proteomes" id="UP001203297">
    <property type="component" value="Unassembled WGS sequence"/>
</dbReference>
<sequence>MQGASFRQISLLAVHRLRTFWAACPSIPLYSVACPSVTLPLPPHLYYQSFHLSIFTSLSLLHGFHLVLIQIRVTL</sequence>
<comment type="caution">
    <text evidence="2">The sequence shown here is derived from an EMBL/GenBank/DDBJ whole genome shotgun (WGS) entry which is preliminary data.</text>
</comment>
<proteinExistence type="predicted"/>
<name>A0AAD4QJW9_9AGAM</name>
<feature type="transmembrane region" description="Helical" evidence="1">
    <location>
        <begin position="45"/>
        <end position="69"/>
    </location>
</feature>
<keyword evidence="3" id="KW-1185">Reference proteome</keyword>
<gene>
    <name evidence="2" type="ORF">B0F90DRAFT_1765319</name>
</gene>
<protein>
    <submittedName>
        <fullName evidence="2">Uncharacterized protein</fullName>
    </submittedName>
</protein>
<reference evidence="2" key="1">
    <citation type="journal article" date="2022" name="New Phytol.">
        <title>Evolutionary transition to the ectomycorrhizal habit in the genomes of a hyperdiverse lineage of mushroom-forming fungi.</title>
        <authorList>
            <person name="Looney B."/>
            <person name="Miyauchi S."/>
            <person name="Morin E."/>
            <person name="Drula E."/>
            <person name="Courty P.E."/>
            <person name="Kohler A."/>
            <person name="Kuo A."/>
            <person name="LaButti K."/>
            <person name="Pangilinan J."/>
            <person name="Lipzen A."/>
            <person name="Riley R."/>
            <person name="Andreopoulos W."/>
            <person name="He G."/>
            <person name="Johnson J."/>
            <person name="Nolan M."/>
            <person name="Tritt A."/>
            <person name="Barry K.W."/>
            <person name="Grigoriev I.V."/>
            <person name="Nagy L.G."/>
            <person name="Hibbett D."/>
            <person name="Henrissat B."/>
            <person name="Matheny P.B."/>
            <person name="Labbe J."/>
            <person name="Martin F.M."/>
        </authorList>
    </citation>
    <scope>NUCLEOTIDE SEQUENCE</scope>
    <source>
        <strain evidence="2">BPL690</strain>
    </source>
</reference>
<organism evidence="2 3">
    <name type="scientific">Multifurca ochricompacta</name>
    <dbReference type="NCBI Taxonomy" id="376703"/>
    <lineage>
        <taxon>Eukaryota</taxon>
        <taxon>Fungi</taxon>
        <taxon>Dikarya</taxon>
        <taxon>Basidiomycota</taxon>
        <taxon>Agaricomycotina</taxon>
        <taxon>Agaricomycetes</taxon>
        <taxon>Russulales</taxon>
        <taxon>Russulaceae</taxon>
        <taxon>Multifurca</taxon>
    </lineage>
</organism>
<evidence type="ECO:0000313" key="3">
    <source>
        <dbReference type="Proteomes" id="UP001203297"/>
    </source>
</evidence>
<dbReference type="EMBL" id="WTXG01000103">
    <property type="protein sequence ID" value="KAI0293129.1"/>
    <property type="molecule type" value="Genomic_DNA"/>
</dbReference>
<evidence type="ECO:0000313" key="2">
    <source>
        <dbReference type="EMBL" id="KAI0293129.1"/>
    </source>
</evidence>